<evidence type="ECO:0000313" key="2">
    <source>
        <dbReference type="Proteomes" id="UP001187415"/>
    </source>
</evidence>
<accession>A0AA88S784</accession>
<dbReference type="Proteomes" id="UP001187415">
    <property type="component" value="Unassembled WGS sequence"/>
</dbReference>
<keyword evidence="2" id="KW-1185">Reference proteome</keyword>
<comment type="caution">
    <text evidence="1">The sequence shown here is derived from an EMBL/GenBank/DDBJ whole genome shotgun (WGS) entry which is preliminary data.</text>
</comment>
<organism evidence="1 2">
    <name type="scientific">Channa striata</name>
    <name type="common">Snakehead murrel</name>
    <name type="synonym">Ophicephalus striatus</name>
    <dbReference type="NCBI Taxonomy" id="64152"/>
    <lineage>
        <taxon>Eukaryota</taxon>
        <taxon>Metazoa</taxon>
        <taxon>Chordata</taxon>
        <taxon>Craniata</taxon>
        <taxon>Vertebrata</taxon>
        <taxon>Euteleostomi</taxon>
        <taxon>Actinopterygii</taxon>
        <taxon>Neopterygii</taxon>
        <taxon>Teleostei</taxon>
        <taxon>Neoteleostei</taxon>
        <taxon>Acanthomorphata</taxon>
        <taxon>Anabantaria</taxon>
        <taxon>Anabantiformes</taxon>
        <taxon>Channoidei</taxon>
        <taxon>Channidae</taxon>
        <taxon>Channa</taxon>
    </lineage>
</organism>
<dbReference type="AlphaFoldDB" id="A0AA88S784"/>
<proteinExistence type="predicted"/>
<sequence>MLPPLKGFAELVQTNHDHNWVLQNTIDLTYDLNQQTYVVFCQVQAQQEELSIPMEMNAGEDDGECCPHEAPADVVALQKHQGPVEETFRSQTEQNEVDGVIHDVFSTGAHPAYQAILETLLRL</sequence>
<gene>
    <name evidence="1" type="ORF">Q5P01_022690</name>
</gene>
<name>A0AA88S784_CHASR</name>
<evidence type="ECO:0000313" key="1">
    <source>
        <dbReference type="EMBL" id="KAK2822625.1"/>
    </source>
</evidence>
<protein>
    <submittedName>
        <fullName evidence="1">Uncharacterized protein</fullName>
    </submittedName>
</protein>
<reference evidence="1" key="1">
    <citation type="submission" date="2023-07" db="EMBL/GenBank/DDBJ databases">
        <title>Chromosome-level Genome Assembly of Striped Snakehead (Channa striata).</title>
        <authorList>
            <person name="Liu H."/>
        </authorList>
    </citation>
    <scope>NUCLEOTIDE SEQUENCE</scope>
    <source>
        <strain evidence="1">Gz</strain>
        <tissue evidence="1">Muscle</tissue>
    </source>
</reference>
<dbReference type="EMBL" id="JAUPFM010000018">
    <property type="protein sequence ID" value="KAK2822625.1"/>
    <property type="molecule type" value="Genomic_DNA"/>
</dbReference>